<feature type="compositionally biased region" description="Polar residues" evidence="2">
    <location>
        <begin position="34"/>
        <end position="60"/>
    </location>
</feature>
<feature type="compositionally biased region" description="Basic and acidic residues" evidence="2">
    <location>
        <begin position="130"/>
        <end position="153"/>
    </location>
</feature>
<protein>
    <submittedName>
        <fullName evidence="3">Uncharacterized protein</fullName>
    </submittedName>
</protein>
<comment type="caution">
    <text evidence="3">The sequence shown here is derived from an EMBL/GenBank/DDBJ whole genome shotgun (WGS) entry which is preliminary data.</text>
</comment>
<proteinExistence type="predicted"/>
<sequence length="553" mass="60817">MFSIYSHVRHRNRPQSPDDFDSDAQTPTPPRTFAPSQPSQTATVPRPGQASSLPGPTRPSSRVDLPRNSAPAFAHPQQHPKQIAPATILFPSKASEPSTSDEEEAAEAPAIEEFLAGDSPDRDARWAKEAVVKREVSPVPRERTEHPTPRPEHSSITPSPSSRKEHIFNQHRGFLLSIKRSLRGRILSNAPVGDRTIRNLRYVSPFTVDDLQDFYNRRRRGSAERLEEVNLEVPVASEVIEREDFIGLPKRLRLGTPEAKKERQRGKSGTVSSRHTSVRKARVEKPEGKGVAARRSKGTLPPHTHTHSQQYARNIRVYANLPAPTLSSPSKSANIHKLATMLTDPATPDTEIAPLVTTWTNTLLSKIDTLTSSLAEKDDIISALESEADALQVKVEDAASKVRNMQASLAKLEPASGENEALKKQIEVLAREKKGDQQKVQNLNIQLSTLARQGKVDRKAAEKRELALVKQMEQQRGSQQQANMEKAGNMAQKSEVAPSPSVAQGGGDRELQAKYDALEIVAKEVAKHCGAMAGDNFGPFGSSLANLKRHMGE</sequence>
<organism evidence="3 4">
    <name type="scientific">Venturia inaequalis</name>
    <name type="common">Apple scab fungus</name>
    <dbReference type="NCBI Taxonomy" id="5025"/>
    <lineage>
        <taxon>Eukaryota</taxon>
        <taxon>Fungi</taxon>
        <taxon>Dikarya</taxon>
        <taxon>Ascomycota</taxon>
        <taxon>Pezizomycotina</taxon>
        <taxon>Dothideomycetes</taxon>
        <taxon>Pleosporomycetidae</taxon>
        <taxon>Venturiales</taxon>
        <taxon>Venturiaceae</taxon>
        <taxon>Venturia</taxon>
    </lineage>
</organism>
<feature type="region of interest" description="Disordered" evidence="2">
    <location>
        <begin position="130"/>
        <end position="165"/>
    </location>
</feature>
<reference evidence="3 4" key="1">
    <citation type="submission" date="2019-07" db="EMBL/GenBank/DDBJ databases">
        <title>Venturia inaequalis Genome Resource.</title>
        <authorList>
            <person name="Lichtner F.J."/>
        </authorList>
    </citation>
    <scope>NUCLEOTIDE SEQUENCE [LARGE SCALE GENOMIC DNA]</scope>
    <source>
        <strain evidence="3 4">DMI_063113</strain>
    </source>
</reference>
<accession>A0A8H3ZHW0</accession>
<feature type="coiled-coil region" evidence="1">
    <location>
        <begin position="374"/>
        <end position="446"/>
    </location>
</feature>
<keyword evidence="1" id="KW-0175">Coiled coil</keyword>
<dbReference type="Gene3D" id="1.10.287.1490">
    <property type="match status" value="1"/>
</dbReference>
<dbReference type="EMBL" id="WNWR01000054">
    <property type="protein sequence ID" value="KAE9992561.1"/>
    <property type="molecule type" value="Genomic_DNA"/>
</dbReference>
<name>A0A8H3ZHW0_VENIN</name>
<feature type="region of interest" description="Disordered" evidence="2">
    <location>
        <begin position="472"/>
        <end position="508"/>
    </location>
</feature>
<evidence type="ECO:0000256" key="2">
    <source>
        <dbReference type="SAM" id="MobiDB-lite"/>
    </source>
</evidence>
<feature type="compositionally biased region" description="Polar residues" evidence="2">
    <location>
        <begin position="472"/>
        <end position="483"/>
    </location>
</feature>
<keyword evidence="4" id="KW-1185">Reference proteome</keyword>
<evidence type="ECO:0000313" key="3">
    <source>
        <dbReference type="EMBL" id="KAE9992561.1"/>
    </source>
</evidence>
<feature type="region of interest" description="Disordered" evidence="2">
    <location>
        <begin position="1"/>
        <end position="86"/>
    </location>
</feature>
<dbReference type="AlphaFoldDB" id="A0A8H3ZHW0"/>
<dbReference type="Proteomes" id="UP000490939">
    <property type="component" value="Unassembled WGS sequence"/>
</dbReference>
<feature type="region of interest" description="Disordered" evidence="2">
    <location>
        <begin position="256"/>
        <end position="308"/>
    </location>
</feature>
<gene>
    <name evidence="3" type="ORF">EG327_008575</name>
</gene>
<evidence type="ECO:0000313" key="4">
    <source>
        <dbReference type="Proteomes" id="UP000490939"/>
    </source>
</evidence>
<evidence type="ECO:0000256" key="1">
    <source>
        <dbReference type="SAM" id="Coils"/>
    </source>
</evidence>